<dbReference type="GO" id="GO:0045493">
    <property type="term" value="P:xylan catabolic process"/>
    <property type="evidence" value="ECO:0007669"/>
    <property type="project" value="UniProtKB-KW"/>
</dbReference>
<keyword evidence="1" id="KW-0624">Polysaccharide degradation</keyword>
<dbReference type="PANTHER" id="PTHR43772">
    <property type="entry name" value="ENDO-1,4-BETA-XYLANASE"/>
    <property type="match status" value="1"/>
</dbReference>
<dbReference type="InterPro" id="IPR052176">
    <property type="entry name" value="Glycosyl_Hydrlase_43_Enz"/>
</dbReference>
<dbReference type="InterPro" id="IPR056442">
    <property type="entry name" value="GINT1_N"/>
</dbReference>
<keyword evidence="1" id="KW-0858">Xylan degradation</keyword>
<keyword evidence="2" id="KW-0119">Carbohydrate metabolism</keyword>
<sequence length="296" mass="33548">MPLLRTDLWRTAVVEAPMAEIVARGTVEGLPVHWLPDIGSLRFLADPFGIWRDGRLHVFVEGYDYRNRVGHIDVVTLDERFAVIDRRTVLREAWHLSYPVVIEDAGEIWMLPESFRSGRLRLYRATRFPDAWEAVEAFAFPVAAIDATPVFWDGRWWMFFTPPGDRHERQSVLWAAFAPALTGPWTLHPANPLRIDASSGRPGGTPVVCDGRLMMPMQDCTRTYGGAIRFLGFDHLSPDRVEARVDGGLTPGRWSEPYGDGLHTLSAAGDVTLVDVKRVSRTPMRLLHDLRRRLRG</sequence>
<evidence type="ECO:0000313" key="4">
    <source>
        <dbReference type="EMBL" id="NVN41583.1"/>
    </source>
</evidence>
<dbReference type="InterPro" id="IPR023296">
    <property type="entry name" value="Glyco_hydro_beta-prop_sf"/>
</dbReference>
<dbReference type="AlphaFoldDB" id="A0A850PFH3"/>
<accession>A0A850PFH3</accession>
<gene>
    <name evidence="4" type="ORF">HUK82_13570</name>
</gene>
<evidence type="ECO:0000256" key="1">
    <source>
        <dbReference type="ARBA" id="ARBA00022651"/>
    </source>
</evidence>
<protein>
    <recommendedName>
        <fullName evidence="3">Glucosamine inositolphosphorylceramide transferase 1 N-terminal domain-containing protein</fullName>
    </recommendedName>
</protein>
<proteinExistence type="predicted"/>
<evidence type="ECO:0000313" key="5">
    <source>
        <dbReference type="Proteomes" id="UP000585665"/>
    </source>
</evidence>
<evidence type="ECO:0000259" key="3">
    <source>
        <dbReference type="Pfam" id="PF24793"/>
    </source>
</evidence>
<dbReference type="Proteomes" id="UP000585665">
    <property type="component" value="Unassembled WGS sequence"/>
</dbReference>
<reference evidence="4 5" key="1">
    <citation type="submission" date="2020-06" db="EMBL/GenBank/DDBJ databases">
        <title>Description of novel acetic acid bacteria.</title>
        <authorList>
            <person name="Sombolestani A."/>
        </authorList>
    </citation>
    <scope>NUCLEOTIDE SEQUENCE [LARGE SCALE GENOMIC DNA]</scope>
    <source>
        <strain evidence="4 5">LMG 27010</strain>
    </source>
</reference>
<feature type="domain" description="Glucosamine inositolphosphorylceramide transferase 1 N-terminal" evidence="3">
    <location>
        <begin position="42"/>
        <end position="240"/>
    </location>
</feature>
<keyword evidence="5" id="KW-1185">Reference proteome</keyword>
<dbReference type="SUPFAM" id="SSF75005">
    <property type="entry name" value="Arabinanase/levansucrase/invertase"/>
    <property type="match status" value="1"/>
</dbReference>
<dbReference type="RefSeq" id="WP_176614469.1">
    <property type="nucleotide sequence ID" value="NZ_JABXXR010000149.1"/>
</dbReference>
<dbReference type="Pfam" id="PF24793">
    <property type="entry name" value="GINT1_N"/>
    <property type="match status" value="1"/>
</dbReference>
<comment type="caution">
    <text evidence="4">The sequence shown here is derived from an EMBL/GenBank/DDBJ whole genome shotgun (WGS) entry which is preliminary data.</text>
</comment>
<organism evidence="4 5">
    <name type="scientific">Ameyamaea chiangmaiensis</name>
    <dbReference type="NCBI Taxonomy" id="442969"/>
    <lineage>
        <taxon>Bacteria</taxon>
        <taxon>Pseudomonadati</taxon>
        <taxon>Pseudomonadota</taxon>
        <taxon>Alphaproteobacteria</taxon>
        <taxon>Acetobacterales</taxon>
        <taxon>Acetobacteraceae</taxon>
        <taxon>Ameyamaea</taxon>
    </lineage>
</organism>
<dbReference type="PANTHER" id="PTHR43772:SF2">
    <property type="entry name" value="PUTATIVE (AFU_ORTHOLOGUE AFUA_2G04480)-RELATED"/>
    <property type="match status" value="1"/>
</dbReference>
<evidence type="ECO:0000256" key="2">
    <source>
        <dbReference type="ARBA" id="ARBA00023277"/>
    </source>
</evidence>
<dbReference type="Gene3D" id="2.115.10.20">
    <property type="entry name" value="Glycosyl hydrolase domain, family 43"/>
    <property type="match status" value="1"/>
</dbReference>
<name>A0A850PFH3_9PROT</name>
<dbReference type="EMBL" id="JABXXR010000149">
    <property type="protein sequence ID" value="NVN41583.1"/>
    <property type="molecule type" value="Genomic_DNA"/>
</dbReference>